<gene>
    <name evidence="1" type="ORF">DEBURN_LOCUS7215</name>
</gene>
<proteinExistence type="predicted"/>
<keyword evidence="2" id="KW-1185">Reference proteome</keyword>
<comment type="caution">
    <text evidence="1">The sequence shown here is derived from an EMBL/GenBank/DDBJ whole genome shotgun (WGS) entry which is preliminary data.</text>
</comment>
<evidence type="ECO:0000313" key="2">
    <source>
        <dbReference type="Proteomes" id="UP000789706"/>
    </source>
</evidence>
<reference evidence="1" key="1">
    <citation type="submission" date="2021-06" db="EMBL/GenBank/DDBJ databases">
        <authorList>
            <person name="Kallberg Y."/>
            <person name="Tangrot J."/>
            <person name="Rosling A."/>
        </authorList>
    </citation>
    <scope>NUCLEOTIDE SEQUENCE</scope>
    <source>
        <strain evidence="1">AZ414A</strain>
    </source>
</reference>
<sequence length="95" mass="11089">SKTRLSEKSKKSKVSIQKEINITDLEENNTEKSEEDNYSKVNVTRYKGKDPDEFLFVDILLDLILSSLQKLILFLTITIEKTSQILYNVMEKFKV</sequence>
<accession>A0A9N9B5Q8</accession>
<evidence type="ECO:0000313" key="1">
    <source>
        <dbReference type="EMBL" id="CAG8553400.1"/>
    </source>
</evidence>
<feature type="non-terminal residue" evidence="1">
    <location>
        <position position="95"/>
    </location>
</feature>
<dbReference type="EMBL" id="CAJVPK010000840">
    <property type="protein sequence ID" value="CAG8553400.1"/>
    <property type="molecule type" value="Genomic_DNA"/>
</dbReference>
<dbReference type="Proteomes" id="UP000789706">
    <property type="component" value="Unassembled WGS sequence"/>
</dbReference>
<dbReference type="AlphaFoldDB" id="A0A9N9B5Q8"/>
<name>A0A9N9B5Q8_9GLOM</name>
<protein>
    <submittedName>
        <fullName evidence="1">11813_t:CDS:1</fullName>
    </submittedName>
</protein>
<organism evidence="1 2">
    <name type="scientific">Diversispora eburnea</name>
    <dbReference type="NCBI Taxonomy" id="1213867"/>
    <lineage>
        <taxon>Eukaryota</taxon>
        <taxon>Fungi</taxon>
        <taxon>Fungi incertae sedis</taxon>
        <taxon>Mucoromycota</taxon>
        <taxon>Glomeromycotina</taxon>
        <taxon>Glomeromycetes</taxon>
        <taxon>Diversisporales</taxon>
        <taxon>Diversisporaceae</taxon>
        <taxon>Diversispora</taxon>
    </lineage>
</organism>